<comment type="cofactor">
    <cofactor evidence="1">
        <name>FAD</name>
        <dbReference type="ChEBI" id="CHEBI:57692"/>
    </cofactor>
</comment>
<evidence type="ECO:0000259" key="6">
    <source>
        <dbReference type="Pfam" id="PF01266"/>
    </source>
</evidence>
<reference evidence="7 8" key="1">
    <citation type="journal article" date="2018" name="Int. J. Syst. Evol. Microbiol.">
        <title>Epidermidibacterium keratini gen. nov., sp. nov., a member of the family Sporichthyaceae, isolated from keratin epidermis.</title>
        <authorList>
            <person name="Lee D.G."/>
            <person name="Trujillo M.E."/>
            <person name="Kang S."/>
            <person name="Nam J.J."/>
            <person name="Kim Y.J."/>
        </authorList>
    </citation>
    <scope>NUCLEOTIDE SEQUENCE [LARGE SCALE GENOMIC DNA]</scope>
    <source>
        <strain evidence="7 8">EPI-7</strain>
    </source>
</reference>
<keyword evidence="3" id="KW-0274">FAD</keyword>
<dbReference type="InParanoid" id="A0A7L4YRY2"/>
<dbReference type="AlphaFoldDB" id="A0A7L4YRY2"/>
<dbReference type="GO" id="GO:0047545">
    <property type="term" value="F:(S)-2-hydroxyglutarate dehydrogenase activity"/>
    <property type="evidence" value="ECO:0007669"/>
    <property type="project" value="TreeGrafter"/>
</dbReference>
<dbReference type="PANTHER" id="PTHR43104">
    <property type="entry name" value="L-2-HYDROXYGLUTARATE DEHYDROGENASE, MITOCHONDRIAL"/>
    <property type="match status" value="1"/>
</dbReference>
<evidence type="ECO:0000313" key="8">
    <source>
        <dbReference type="Proteomes" id="UP000463857"/>
    </source>
</evidence>
<dbReference type="Gene3D" id="3.50.50.60">
    <property type="entry name" value="FAD/NAD(P)-binding domain"/>
    <property type="match status" value="1"/>
</dbReference>
<dbReference type="GO" id="GO:0005737">
    <property type="term" value="C:cytoplasm"/>
    <property type="evidence" value="ECO:0007669"/>
    <property type="project" value="TreeGrafter"/>
</dbReference>
<dbReference type="PANTHER" id="PTHR43104:SF2">
    <property type="entry name" value="L-2-HYDROXYGLUTARATE DEHYDROGENASE, MITOCHONDRIAL"/>
    <property type="match status" value="1"/>
</dbReference>
<sequence length="397" mass="42671">MTKYVVIGAGILGLATADAIGASDPSAEIVVLEKEDRVAPHQTGRNSGVIHSGIYYVPGSKKALMSKAGAESMRRFAKDNGIAMQETGKLIVATNESQLPAMRKLLARGQENGIPVRELSAAEALEFEPHVRAVGAIRVETTAIVDFVGVCQRLAEQIAERGGEVRFSSPVTGMHHQGEQTIVQTPTGPIIADVVVSCAGLYADRVAAQDAGKALDYKVVPFRGEYFELTREREHLVNGLIYPVPNPELPFLGVHLTRMARGGVHAGPNAVLALAREGYDWKTIRPADLLDSLRFPGFWKMAKDNLGVGVMEVRRSLSHKRFAASLAELVPEVTEDDIVPSPAGVRAQLLTRDGKIFDDFLIERSGRNVHVLNAPSPAATAALEIGRHIAQQATASA</sequence>
<gene>
    <name evidence="7" type="primary">lhgO</name>
    <name evidence="7" type="ORF">EK0264_16060</name>
</gene>
<name>A0A7L4YRY2_9ACTN</name>
<feature type="domain" description="FAD dependent oxidoreductase" evidence="6">
    <location>
        <begin position="4"/>
        <end position="391"/>
    </location>
</feature>
<dbReference type="InterPro" id="IPR036188">
    <property type="entry name" value="FAD/NAD-bd_sf"/>
</dbReference>
<dbReference type="Gene3D" id="3.30.9.10">
    <property type="entry name" value="D-Amino Acid Oxidase, subunit A, domain 2"/>
    <property type="match status" value="1"/>
</dbReference>
<dbReference type="OrthoDB" id="9801699at2"/>
<keyword evidence="2" id="KW-0285">Flavoprotein</keyword>
<proteinExistence type="inferred from homology"/>
<dbReference type="EC" id="1.1.3.-" evidence="7"/>
<dbReference type="InterPro" id="IPR006076">
    <property type="entry name" value="FAD-dep_OxRdtase"/>
</dbReference>
<keyword evidence="4 7" id="KW-0560">Oxidoreductase</keyword>
<dbReference type="RefSeq" id="WP_159546789.1">
    <property type="nucleotide sequence ID" value="NZ_CP047156.1"/>
</dbReference>
<dbReference type="SUPFAM" id="SSF51905">
    <property type="entry name" value="FAD/NAD(P)-binding domain"/>
    <property type="match status" value="1"/>
</dbReference>
<evidence type="ECO:0000256" key="5">
    <source>
        <dbReference type="ARBA" id="ARBA00037941"/>
    </source>
</evidence>
<accession>A0A7L4YRY2</accession>
<evidence type="ECO:0000256" key="2">
    <source>
        <dbReference type="ARBA" id="ARBA00022630"/>
    </source>
</evidence>
<keyword evidence="8" id="KW-1185">Reference proteome</keyword>
<evidence type="ECO:0000256" key="1">
    <source>
        <dbReference type="ARBA" id="ARBA00001974"/>
    </source>
</evidence>
<comment type="similarity">
    <text evidence="5">Belongs to the L2HGDH family.</text>
</comment>
<dbReference type="Proteomes" id="UP000463857">
    <property type="component" value="Chromosome"/>
</dbReference>
<evidence type="ECO:0000256" key="4">
    <source>
        <dbReference type="ARBA" id="ARBA00023002"/>
    </source>
</evidence>
<evidence type="ECO:0000256" key="3">
    <source>
        <dbReference type="ARBA" id="ARBA00022827"/>
    </source>
</evidence>
<protein>
    <submittedName>
        <fullName evidence="7">L-2-hydroxyglutarate oxidase</fullName>
        <ecNumber evidence="7">1.1.3.-</ecNumber>
    </submittedName>
</protein>
<dbReference type="KEGG" id="eke:EK0264_16060"/>
<dbReference type="NCBIfam" id="NF008726">
    <property type="entry name" value="PRK11728.1"/>
    <property type="match status" value="1"/>
</dbReference>
<dbReference type="EMBL" id="CP047156">
    <property type="protein sequence ID" value="QHC01654.1"/>
    <property type="molecule type" value="Genomic_DNA"/>
</dbReference>
<dbReference type="Pfam" id="PF01266">
    <property type="entry name" value="DAO"/>
    <property type="match status" value="1"/>
</dbReference>
<evidence type="ECO:0000313" key="7">
    <source>
        <dbReference type="EMBL" id="QHC01654.1"/>
    </source>
</evidence>
<organism evidence="7 8">
    <name type="scientific">Epidermidibacterium keratini</name>
    <dbReference type="NCBI Taxonomy" id="1891644"/>
    <lineage>
        <taxon>Bacteria</taxon>
        <taxon>Bacillati</taxon>
        <taxon>Actinomycetota</taxon>
        <taxon>Actinomycetes</taxon>
        <taxon>Sporichthyales</taxon>
        <taxon>Sporichthyaceae</taxon>
        <taxon>Epidermidibacterium</taxon>
    </lineage>
</organism>